<evidence type="ECO:0000313" key="4">
    <source>
        <dbReference type="Proteomes" id="UP000029661"/>
    </source>
</evidence>
<dbReference type="OrthoDB" id="73747at2157"/>
<dbReference type="KEGG" id="mfi:DSM1535_1499"/>
<evidence type="ECO:0008006" key="6">
    <source>
        <dbReference type="Google" id="ProtNLM"/>
    </source>
</evidence>
<dbReference type="GeneID" id="26738414"/>
<protein>
    <recommendedName>
        <fullName evidence="6">DUF2097 domain-containing protein</fullName>
    </recommendedName>
</protein>
<keyword evidence="5" id="KW-1185">Reference proteome</keyword>
<dbReference type="EMBL" id="LN515531">
    <property type="protein sequence ID" value="CEA13832.1"/>
    <property type="molecule type" value="Genomic_DNA"/>
</dbReference>
<gene>
    <name evidence="1" type="ORF">BRM9_0181</name>
    <name evidence="2" type="ORF">DSM1535_1499</name>
    <name evidence="3" type="ORF">MB9_0146</name>
</gene>
<dbReference type="EMBL" id="LN734822">
    <property type="protein sequence ID" value="CEL23802.1"/>
    <property type="molecule type" value="Genomic_DNA"/>
</dbReference>
<organism evidence="1 4">
    <name type="scientific">Methanobacterium formicicum</name>
    <dbReference type="NCBI Taxonomy" id="2162"/>
    <lineage>
        <taxon>Archaea</taxon>
        <taxon>Methanobacteriati</taxon>
        <taxon>Methanobacteriota</taxon>
        <taxon>Methanomada group</taxon>
        <taxon>Methanobacteria</taxon>
        <taxon>Methanobacteriales</taxon>
        <taxon>Methanobacteriaceae</taxon>
        <taxon>Methanobacterium</taxon>
    </lineage>
</organism>
<reference evidence="2" key="2">
    <citation type="submission" date="2014-08" db="EMBL/GenBank/DDBJ databases">
        <authorList>
            <person name="Wibberg D."/>
        </authorList>
    </citation>
    <scope>NUCLEOTIDE SEQUENCE</scope>
</reference>
<dbReference type="Proteomes" id="UP000062768">
    <property type="component" value="Chromosome I"/>
</dbReference>
<sequence length="102" mass="11657">MVRDLTMDCEEAIEYIKNNVKTYDKIEMSYNRVFTPGEVINIETCVLKGGQKSCTVLVSLDGDTIHSTVDIDLEKIKYDLIEVKHIPKDDEEILITIDSCEE</sequence>
<reference evidence="3" key="3">
    <citation type="submission" date="2014-09" db="EMBL/GenBank/DDBJ databases">
        <authorList>
            <person name="Bishop-Lilly K.A."/>
            <person name="Broomall S.M."/>
            <person name="Chain P.S."/>
            <person name="Chertkov O."/>
            <person name="Coyne S.R."/>
            <person name="Daligault H.E."/>
            <person name="Davenport K.W."/>
            <person name="Erkkila T."/>
            <person name="Frey K.G."/>
            <person name="Gibbons H.S."/>
            <person name="Gu W."/>
            <person name="Jaissle J."/>
            <person name="Johnson S.L."/>
            <person name="Koroleva G.I."/>
            <person name="Ladner J.T."/>
            <person name="Lo C.-C."/>
            <person name="Minogue T.D."/>
            <person name="Munk C."/>
            <person name="Palacios G.F."/>
            <person name="Redden C.L."/>
            <person name="Rosenzweig C.N."/>
            <person name="Scholz M.B."/>
            <person name="Teshima H."/>
            <person name="Xu Y."/>
        </authorList>
    </citation>
    <scope>NUCLEOTIDE SEQUENCE</scope>
    <source>
        <strain evidence="3">Mb9</strain>
    </source>
</reference>
<dbReference type="AlphaFoldDB" id="A0A089ZDV5"/>
<proteinExistence type="predicted"/>
<evidence type="ECO:0000313" key="5">
    <source>
        <dbReference type="Proteomes" id="UP000062768"/>
    </source>
</evidence>
<dbReference type="PATRIC" id="fig|2162.10.peg.154"/>
<reference evidence="1" key="1">
    <citation type="submission" date="2013-12" db="EMBL/GenBank/DDBJ databases">
        <title>The complete genome sequence of Methanobacterium sp. BRM9.</title>
        <authorList>
            <consortium name="Pastoral Greenhouse Gas Research Consortium"/>
            <person name="Kelly W.J."/>
            <person name="Leahy S.C."/>
            <person name="Perry R."/>
            <person name="Li D."/>
            <person name="Altermann E."/>
            <person name="Lambie S.C."/>
            <person name="Attwood G.T."/>
        </authorList>
    </citation>
    <scope>NUCLEOTIDE SEQUENCE [LARGE SCALE GENOMIC DNA]</scope>
    <source>
        <strain evidence="1">BRM9</strain>
    </source>
</reference>
<dbReference type="Pfam" id="PF09870">
    <property type="entry name" value="DUF2097"/>
    <property type="match status" value="1"/>
</dbReference>
<evidence type="ECO:0000313" key="2">
    <source>
        <dbReference type="EMBL" id="CEA13832.1"/>
    </source>
</evidence>
<evidence type="ECO:0000313" key="1">
    <source>
        <dbReference type="EMBL" id="AIS31010.1"/>
    </source>
</evidence>
<accession>A0A089ZDV5</accession>
<dbReference type="RefSeq" id="WP_048073888.1">
    <property type="nucleotide sequence ID" value="NZ_CP006933.1"/>
</dbReference>
<dbReference type="Proteomes" id="UP000029661">
    <property type="component" value="Chromosome"/>
</dbReference>
<dbReference type="KEGG" id="mfc:BRM9_0181"/>
<evidence type="ECO:0000313" key="3">
    <source>
        <dbReference type="EMBL" id="CEL23802.1"/>
    </source>
</evidence>
<dbReference type="EMBL" id="CP006933">
    <property type="protein sequence ID" value="AIS31010.1"/>
    <property type="molecule type" value="Genomic_DNA"/>
</dbReference>
<name>A0A089ZDV5_METFO</name>
<dbReference type="InterPro" id="IPR019208">
    <property type="entry name" value="DUF2097"/>
</dbReference>